<dbReference type="Gene3D" id="3.40.91.50">
    <property type="match status" value="1"/>
</dbReference>
<comment type="caution">
    <text evidence="1">The sequence shown here is derived from an EMBL/GenBank/DDBJ whole genome shotgun (WGS) entry which is preliminary data.</text>
</comment>
<evidence type="ECO:0000313" key="1">
    <source>
        <dbReference type="EMBL" id="EQB39101.1"/>
    </source>
</evidence>
<dbReference type="AlphaFoldDB" id="T0JLV1"/>
<proteinExistence type="predicted"/>
<dbReference type="PATRIC" id="fig|1172190.3.peg.1550"/>
<dbReference type="InterPro" id="IPR018573">
    <property type="entry name" value="Restrct_endonuc_II_AlwI"/>
</dbReference>
<sequence>MSKTALTKENKKNILLDSIDMSDKDISLKYNISGKDLLDIYKEQNKGVLMAKRKPQYKPLLFTTTVRNPSRVKSLLYVLKKFDKEVLTNELAKTIMGELVRYGLYRPTREVTPTIKSKQEGTNRGEFANEILSDKEVLHLLDANPQDHKEADFDSGWASRFATVFDFTKELGFVYFKQNLQIEFSKIGLKLASVFEVEIVDGFIIVSENHPEFEKQAFIHSFAKYQRKNPFVRVLNDNIPLILLLETILKLNSDERFNSAGISKLELPLIIFWKNNNAQELYERIVKLRLEYKYQPSWEVIIDICTDEIMQGDFKKFKPSSIMNEYPDEFIRKMRLTGLVSLRGGGRFIDINKNELETITYILKKYSSYTLYTTEKEYFNYMAEIDDNLISFENKKVSIEQNNKYLEKWVADFDWQTLKSELLILQKNSLSKHNILKYLTNPTRLEFLTAIAIKHKFAKVKVIPNYPCDDEGIPTSTAGGQGNQGDIECFEDSKGVLVEVTMSEGRTQTMMEIWPISRHLEEFAKKSINPICLFIAPSIFKDSLRQIKFVKQEDDILIIPKTIDSFIEYLESSDSLHPKECKDDFILGT</sequence>
<dbReference type="STRING" id="1172190.M947_08035"/>
<gene>
    <name evidence="1" type="ORF">M947_08035</name>
</gene>
<keyword evidence="2" id="KW-1185">Reference proteome</keyword>
<dbReference type="REBASE" id="95625">
    <property type="entry name" value="ShoAST10ORF8040P"/>
</dbReference>
<dbReference type="Proteomes" id="UP000015520">
    <property type="component" value="Unassembled WGS sequence"/>
</dbReference>
<reference evidence="1 2" key="1">
    <citation type="submission" date="2013-07" db="EMBL/GenBank/DDBJ databases">
        <title>Sulfurimonas hongkongensis AST-10 Genome Sequencing.</title>
        <authorList>
            <person name="Cai L."/>
            <person name="Zhang T."/>
        </authorList>
    </citation>
    <scope>NUCLEOTIDE SEQUENCE [LARGE SCALE GENOMIC DNA]</scope>
    <source>
        <strain evidence="1 2">AST-10</strain>
    </source>
</reference>
<dbReference type="Pfam" id="PF09491">
    <property type="entry name" value="RE_AlwI"/>
    <property type="match status" value="2"/>
</dbReference>
<dbReference type="RefSeq" id="WP_021287862.1">
    <property type="nucleotide sequence ID" value="NZ_AUPZ01000010.1"/>
</dbReference>
<name>T0JLV1_9BACT</name>
<dbReference type="eggNOG" id="ENOG5031DFE">
    <property type="taxonomic scope" value="Bacteria"/>
</dbReference>
<accession>T0JLV1</accession>
<evidence type="ECO:0008006" key="3">
    <source>
        <dbReference type="Google" id="ProtNLM"/>
    </source>
</evidence>
<protein>
    <recommendedName>
        <fullName evidence="3">Restriction endonuclease</fullName>
    </recommendedName>
</protein>
<organism evidence="1 2">
    <name type="scientific">Sulfurimonas hongkongensis</name>
    <dbReference type="NCBI Taxonomy" id="1172190"/>
    <lineage>
        <taxon>Bacteria</taxon>
        <taxon>Pseudomonadati</taxon>
        <taxon>Campylobacterota</taxon>
        <taxon>Epsilonproteobacteria</taxon>
        <taxon>Campylobacterales</taxon>
        <taxon>Sulfurimonadaceae</taxon>
        <taxon>Sulfurimonas</taxon>
    </lineage>
</organism>
<dbReference type="EMBL" id="AUPZ01000010">
    <property type="protein sequence ID" value="EQB39101.1"/>
    <property type="molecule type" value="Genomic_DNA"/>
</dbReference>
<evidence type="ECO:0000313" key="2">
    <source>
        <dbReference type="Proteomes" id="UP000015520"/>
    </source>
</evidence>